<accession>A0A139A1W7</accession>
<keyword evidence="2" id="KW-1185">Reference proteome</keyword>
<name>A0A139A1W7_GONPJ</name>
<dbReference type="AlphaFoldDB" id="A0A139A1W7"/>
<dbReference type="Proteomes" id="UP000070544">
    <property type="component" value="Unassembled WGS sequence"/>
</dbReference>
<gene>
    <name evidence="1" type="ORF">M427DRAFT_73543</name>
</gene>
<dbReference type="EMBL" id="KQ965814">
    <property type="protein sequence ID" value="KXS10762.1"/>
    <property type="molecule type" value="Genomic_DNA"/>
</dbReference>
<proteinExistence type="predicted"/>
<sequence length="151" mass="16520">MPALHRDHTAWYRPPPEAKRTSLNQLPFRSFLPSLTSFASFAPTALPPLSPPPNSAINAAHPSFPSASGIKTIPTATAGKKALPEPLPWNHTGQLLVEALSAAKIVAAGTFAADKAPWRWRRKAGRKGWWWVDVHKKRPGVIVRGIDPWSV</sequence>
<organism evidence="1 2">
    <name type="scientific">Gonapodya prolifera (strain JEL478)</name>
    <name type="common">Monoblepharis prolifera</name>
    <dbReference type="NCBI Taxonomy" id="1344416"/>
    <lineage>
        <taxon>Eukaryota</taxon>
        <taxon>Fungi</taxon>
        <taxon>Fungi incertae sedis</taxon>
        <taxon>Chytridiomycota</taxon>
        <taxon>Chytridiomycota incertae sedis</taxon>
        <taxon>Monoblepharidomycetes</taxon>
        <taxon>Monoblepharidales</taxon>
        <taxon>Gonapodyaceae</taxon>
        <taxon>Gonapodya</taxon>
    </lineage>
</organism>
<protein>
    <submittedName>
        <fullName evidence="1">Uncharacterized protein</fullName>
    </submittedName>
</protein>
<evidence type="ECO:0000313" key="1">
    <source>
        <dbReference type="EMBL" id="KXS10762.1"/>
    </source>
</evidence>
<evidence type="ECO:0000313" key="2">
    <source>
        <dbReference type="Proteomes" id="UP000070544"/>
    </source>
</evidence>
<reference evidence="1 2" key="1">
    <citation type="journal article" date="2015" name="Genome Biol. Evol.">
        <title>Phylogenomic analyses indicate that early fungi evolved digesting cell walls of algal ancestors of land plants.</title>
        <authorList>
            <person name="Chang Y."/>
            <person name="Wang S."/>
            <person name="Sekimoto S."/>
            <person name="Aerts A.L."/>
            <person name="Choi C."/>
            <person name="Clum A."/>
            <person name="LaButti K.M."/>
            <person name="Lindquist E.A."/>
            <person name="Yee Ngan C."/>
            <person name="Ohm R.A."/>
            <person name="Salamov A.A."/>
            <person name="Grigoriev I.V."/>
            <person name="Spatafora J.W."/>
            <person name="Berbee M.L."/>
        </authorList>
    </citation>
    <scope>NUCLEOTIDE SEQUENCE [LARGE SCALE GENOMIC DNA]</scope>
    <source>
        <strain evidence="1 2">JEL478</strain>
    </source>
</reference>